<gene>
    <name evidence="1" type="ORF">NQF69_00350</name>
</gene>
<accession>A0AAW8V408</accession>
<protein>
    <submittedName>
        <fullName evidence="1">Uncharacterized protein</fullName>
    </submittedName>
</protein>
<comment type="caution">
    <text evidence="1">The sequence shown here is derived from an EMBL/GenBank/DDBJ whole genome shotgun (WGS) entry which is preliminary data.</text>
</comment>
<evidence type="ECO:0000313" key="1">
    <source>
        <dbReference type="EMBL" id="MDT3451221.1"/>
    </source>
</evidence>
<dbReference type="Proteomes" id="UP001182304">
    <property type="component" value="Unassembled WGS sequence"/>
</dbReference>
<dbReference type="RefSeq" id="WP_223132143.1">
    <property type="nucleotide sequence ID" value="NZ_CP082272.1"/>
</dbReference>
<sequence>MEKLMITMQDMRRVSFCASGVEMFFKREGLDFDEFLQNGIDAQVLLDTGSVFARKCVTEAMKARGNNNG</sequence>
<organism evidence="1 2">
    <name type="scientific">Pasteurella multocida</name>
    <dbReference type="NCBI Taxonomy" id="747"/>
    <lineage>
        <taxon>Bacteria</taxon>
        <taxon>Pseudomonadati</taxon>
        <taxon>Pseudomonadota</taxon>
        <taxon>Gammaproteobacteria</taxon>
        <taxon>Pasteurellales</taxon>
        <taxon>Pasteurellaceae</taxon>
        <taxon>Pasteurella</taxon>
    </lineage>
</organism>
<proteinExistence type="predicted"/>
<evidence type="ECO:0000313" key="2">
    <source>
        <dbReference type="Proteomes" id="UP001182304"/>
    </source>
</evidence>
<reference evidence="1" key="1">
    <citation type="submission" date="2022-07" db="EMBL/GenBank/DDBJ databases">
        <title>Sequence of Pasteurella multocoda 17BRD-035.</title>
        <authorList>
            <person name="Roy Chowdhury P."/>
            <person name="Alhamami T."/>
            <person name="Trott D.J."/>
            <person name="Djordvevic S.P."/>
        </authorList>
    </citation>
    <scope>NUCLEOTIDE SEQUENCE</scope>
    <source>
        <strain evidence="1">17BRD-035</strain>
    </source>
</reference>
<dbReference type="EMBL" id="JANIEN010000001">
    <property type="protein sequence ID" value="MDT3451221.1"/>
    <property type="molecule type" value="Genomic_DNA"/>
</dbReference>
<dbReference type="AlphaFoldDB" id="A0AAW8V408"/>
<name>A0AAW8V408_PASMD</name>